<dbReference type="InterPro" id="IPR023610">
    <property type="entry name" value="PInositol-4/5-P-5/4-kinase"/>
</dbReference>
<dbReference type="Gene3D" id="3.30.800.10">
    <property type="entry name" value="Phosphatidylinositol Phosphate Kinase II Beta"/>
    <property type="match status" value="1"/>
</dbReference>
<feature type="region of interest" description="Disordered" evidence="4">
    <location>
        <begin position="362"/>
        <end position="386"/>
    </location>
</feature>
<dbReference type="SUPFAM" id="SSF56104">
    <property type="entry name" value="SAICAR synthase-like"/>
    <property type="match status" value="1"/>
</dbReference>
<dbReference type="InterPro" id="IPR002498">
    <property type="entry name" value="PInositol-4-P-4/5-kinase_core"/>
</dbReference>
<gene>
    <name evidence="6" type="ORF">QLX08_009805</name>
</gene>
<dbReference type="GO" id="GO:0016308">
    <property type="term" value="F:1-phosphatidylinositol-4-phosphate 5-kinase activity"/>
    <property type="evidence" value="ECO:0007669"/>
    <property type="project" value="TreeGrafter"/>
</dbReference>
<feature type="compositionally biased region" description="Low complexity" evidence="4">
    <location>
        <begin position="681"/>
        <end position="702"/>
    </location>
</feature>
<evidence type="ECO:0000256" key="3">
    <source>
        <dbReference type="PROSITE-ProRule" id="PRU00781"/>
    </source>
</evidence>
<dbReference type="PANTHER" id="PTHR23086:SF101">
    <property type="entry name" value="LP03320P-RELATED"/>
    <property type="match status" value="1"/>
</dbReference>
<dbReference type="EMBL" id="JAWNGG020000228">
    <property type="protein sequence ID" value="KAK9296074.1"/>
    <property type="molecule type" value="Genomic_DNA"/>
</dbReference>
<dbReference type="PROSITE" id="PS51455">
    <property type="entry name" value="PIPK"/>
    <property type="match status" value="1"/>
</dbReference>
<dbReference type="GO" id="GO:0046854">
    <property type="term" value="P:phosphatidylinositol phosphate biosynthetic process"/>
    <property type="evidence" value="ECO:0007669"/>
    <property type="project" value="TreeGrafter"/>
</dbReference>
<keyword evidence="3" id="KW-0808">Transferase</keyword>
<evidence type="ECO:0000256" key="1">
    <source>
        <dbReference type="ARBA" id="ARBA00004496"/>
    </source>
</evidence>
<proteinExistence type="predicted"/>
<feature type="region of interest" description="Disordered" evidence="4">
    <location>
        <begin position="768"/>
        <end position="851"/>
    </location>
</feature>
<dbReference type="Gene3D" id="3.30.810.10">
    <property type="entry name" value="2-Layer Sandwich"/>
    <property type="match status" value="1"/>
</dbReference>
<dbReference type="GO" id="GO:0005886">
    <property type="term" value="C:plasma membrane"/>
    <property type="evidence" value="ECO:0007669"/>
    <property type="project" value="TreeGrafter"/>
</dbReference>
<comment type="caution">
    <text evidence="6">The sequence shown here is derived from an EMBL/GenBank/DDBJ whole genome shotgun (WGS) entry which is preliminary data.</text>
</comment>
<evidence type="ECO:0000313" key="7">
    <source>
        <dbReference type="Proteomes" id="UP001432146"/>
    </source>
</evidence>
<evidence type="ECO:0000313" key="6">
    <source>
        <dbReference type="EMBL" id="KAK9296074.1"/>
    </source>
</evidence>
<dbReference type="GO" id="GO:0005737">
    <property type="term" value="C:cytoplasm"/>
    <property type="evidence" value="ECO:0007669"/>
    <property type="project" value="UniProtKB-SubCell"/>
</dbReference>
<dbReference type="InterPro" id="IPR027484">
    <property type="entry name" value="PInositol-4-P-5-kinase_N"/>
</dbReference>
<accession>A0AAW0ZFH8</accession>
<dbReference type="AlphaFoldDB" id="A0AAW0ZFH8"/>
<feature type="compositionally biased region" description="Polar residues" evidence="4">
    <location>
        <begin position="550"/>
        <end position="573"/>
    </location>
</feature>
<dbReference type="InterPro" id="IPR027483">
    <property type="entry name" value="PInositol-4-P-4/5-kinase_C_sf"/>
</dbReference>
<dbReference type="SMART" id="SM00330">
    <property type="entry name" value="PIPKc"/>
    <property type="match status" value="1"/>
</dbReference>
<keyword evidence="3" id="KW-0067">ATP-binding</keyword>
<keyword evidence="3" id="KW-0547">Nucleotide-binding</keyword>
<feature type="region of interest" description="Disordered" evidence="4">
    <location>
        <begin position="17"/>
        <end position="73"/>
    </location>
</feature>
<feature type="region of interest" description="Disordered" evidence="4">
    <location>
        <begin position="639"/>
        <end position="728"/>
    </location>
</feature>
<feature type="compositionally biased region" description="Polar residues" evidence="4">
    <location>
        <begin position="48"/>
        <end position="60"/>
    </location>
</feature>
<keyword evidence="3" id="KW-0418">Kinase</keyword>
<evidence type="ECO:0000256" key="4">
    <source>
        <dbReference type="SAM" id="MobiDB-lite"/>
    </source>
</evidence>
<feature type="compositionally biased region" description="Polar residues" evidence="4">
    <location>
        <begin position="811"/>
        <end position="831"/>
    </location>
</feature>
<dbReference type="CDD" id="cd17301">
    <property type="entry name" value="PIPKc_PIP5KI"/>
    <property type="match status" value="1"/>
</dbReference>
<dbReference type="Proteomes" id="UP001432146">
    <property type="component" value="Unassembled WGS sequence"/>
</dbReference>
<evidence type="ECO:0000259" key="5">
    <source>
        <dbReference type="PROSITE" id="PS51455"/>
    </source>
</evidence>
<protein>
    <recommendedName>
        <fullName evidence="5">PIPK domain-containing protein</fullName>
    </recommendedName>
</protein>
<organism evidence="6 7">
    <name type="scientific">Tetragonisca angustula</name>
    <dbReference type="NCBI Taxonomy" id="166442"/>
    <lineage>
        <taxon>Eukaryota</taxon>
        <taxon>Metazoa</taxon>
        <taxon>Ecdysozoa</taxon>
        <taxon>Arthropoda</taxon>
        <taxon>Hexapoda</taxon>
        <taxon>Insecta</taxon>
        <taxon>Pterygota</taxon>
        <taxon>Neoptera</taxon>
        <taxon>Endopterygota</taxon>
        <taxon>Hymenoptera</taxon>
        <taxon>Apocrita</taxon>
        <taxon>Aculeata</taxon>
        <taxon>Apoidea</taxon>
        <taxon>Anthophila</taxon>
        <taxon>Apidae</taxon>
        <taxon>Tetragonisca</taxon>
    </lineage>
</organism>
<keyword evidence="7" id="KW-1185">Reference proteome</keyword>
<feature type="compositionally biased region" description="Pro residues" evidence="4">
    <location>
        <begin position="645"/>
        <end position="662"/>
    </location>
</feature>
<sequence>MASGDNVDVIEVVETSFTGPAQATEDHLRPEQYADEDNKSTGDKVTAFDSSINQHGTTGPKTPVGVSRNKSERERKIGHRRVGVGGEITYKKIQTTQIMGSIQLGIQHAVGGLASKPERDLLMQDFMTVETTNFPSEGSNHTPAHHFSEFKFKNYAPIAFRYFRDLFGIQPDDFLMSMCSAPLRELSNPGASGSIFYLTDDDEFIIKTVQHKEGEFLQTLLPGYYMNLNQNPRTLLPKFFGLYCYRCNSKNVRLVAMNNLLPSSVKLHQKYDLKGSTYKRKASKSERSKSSPTYKDLDFMEHHPEGIFLEADTYSALVKTIQRDCRVLESFKIMDYSLLVGIHNLDQAAREKAQEQRLSASAEEEIGEVGGESAAFTQAEREREREDRIGASALNRSRSINRQRLVAHSTAMESIQAESEPIDEEDDVPPGGIPARNARGERLLLFVGIIDILQSYRLKKKLEHTWKSMIHDGDTVSVHRPGFYAQRFQDFMAKTVFKKIPSLDLPEIKGNHRKFRNLVTSYIALKHSPSKRKSITRPLRPLDGDFDSTAVPTTGTSTMHATSPTKAVTPTDPAISTTSTVMSTGSAPIATSTPVNFASGPVSPPPLTLAAGPGPIPHQEQPVTTSAAKVTSYPAVLKGRTAASPPNPNLVPSGKIPPPVPPRGTGQSRTARSSEEHRGPATATSTSSMASSRGGTLPSTCSTPPPPFDDAVRSNDQTLASGGQLQQGAPTTILASSLSSAQSKQNRVVHHVTLTKTYHDAVSISDVHLESSGSGSGSGGRETKSSLSVESGGSSRGGGGLTWTPPAGSAEGSTPTWTEGTPSFTESSSSGDAGCPTTPIRGSQRQDDGGRIVTTVEEALASLTTEMTHL</sequence>
<feature type="compositionally biased region" description="Polar residues" evidence="4">
    <location>
        <begin position="714"/>
        <end position="728"/>
    </location>
</feature>
<dbReference type="GO" id="GO:0005524">
    <property type="term" value="F:ATP binding"/>
    <property type="evidence" value="ECO:0007669"/>
    <property type="project" value="UniProtKB-UniRule"/>
</dbReference>
<name>A0AAW0ZFH8_9HYME</name>
<feature type="domain" description="PIPK" evidence="5">
    <location>
        <begin position="94"/>
        <end position="496"/>
    </location>
</feature>
<keyword evidence="2" id="KW-0963">Cytoplasm</keyword>
<feature type="compositionally biased region" description="Basic and acidic residues" evidence="4">
    <location>
        <begin position="24"/>
        <end position="42"/>
    </location>
</feature>
<feature type="region of interest" description="Disordered" evidence="4">
    <location>
        <begin position="533"/>
        <end position="573"/>
    </location>
</feature>
<dbReference type="PANTHER" id="PTHR23086">
    <property type="entry name" value="PHOSPHATIDYLINOSITOL-4-PHOSPHATE 5-KINASE"/>
    <property type="match status" value="1"/>
</dbReference>
<evidence type="ECO:0000256" key="2">
    <source>
        <dbReference type="ARBA" id="ARBA00022490"/>
    </source>
</evidence>
<dbReference type="Pfam" id="PF01504">
    <property type="entry name" value="PIP5K"/>
    <property type="match status" value="1"/>
</dbReference>
<comment type="subcellular location">
    <subcellularLocation>
        <location evidence="1">Cytoplasm</location>
    </subcellularLocation>
</comment>
<reference evidence="6 7" key="1">
    <citation type="submission" date="2024-05" db="EMBL/GenBank/DDBJ databases">
        <title>The nuclear and mitochondrial genome assemblies of Tetragonisca angustula (Apidae: Meliponini), a tiny yet remarkable pollinator in the Neotropics.</title>
        <authorList>
            <person name="Ferrari R."/>
            <person name="Ricardo P.C."/>
            <person name="Dias F.C."/>
            <person name="Araujo N.S."/>
            <person name="Soares D.O."/>
            <person name="Zhou Q.-S."/>
            <person name="Zhu C.-D."/>
            <person name="Coutinho L."/>
            <person name="Airas M.C."/>
            <person name="Batista T.M."/>
        </authorList>
    </citation>
    <scope>NUCLEOTIDE SEQUENCE [LARGE SCALE GENOMIC DNA]</scope>
    <source>
        <strain evidence="6">ASF017062</strain>
        <tissue evidence="6">Abdomen</tissue>
    </source>
</reference>
<dbReference type="FunFam" id="3.30.800.10:FF:000001">
    <property type="entry name" value="phosphatidylinositol 4-phosphate 5-kinase type-1 gamma"/>
    <property type="match status" value="1"/>
</dbReference>